<accession>A0AAD4R520</accession>
<dbReference type="AlphaFoldDB" id="A0AAD4R520"/>
<keyword evidence="2" id="KW-1185">Reference proteome</keyword>
<protein>
    <submittedName>
        <fullName evidence="1">Uncharacterized protein</fullName>
    </submittedName>
</protein>
<sequence length="76" mass="8668">MATTLHTTIIQLSELLKRRFGNQKVIGEILQQELISLPKATNATQSLRNSQIPSNASVVKCDLYKYRMNIRLSHRS</sequence>
<proteinExistence type="predicted"/>
<dbReference type="EMBL" id="JAKKPZ010000003">
    <property type="protein sequence ID" value="KAI1723533.1"/>
    <property type="molecule type" value="Genomic_DNA"/>
</dbReference>
<organism evidence="1 2">
    <name type="scientific">Ditylenchus destructor</name>
    <dbReference type="NCBI Taxonomy" id="166010"/>
    <lineage>
        <taxon>Eukaryota</taxon>
        <taxon>Metazoa</taxon>
        <taxon>Ecdysozoa</taxon>
        <taxon>Nematoda</taxon>
        <taxon>Chromadorea</taxon>
        <taxon>Rhabditida</taxon>
        <taxon>Tylenchina</taxon>
        <taxon>Tylenchomorpha</taxon>
        <taxon>Sphaerularioidea</taxon>
        <taxon>Anguinidae</taxon>
        <taxon>Anguininae</taxon>
        <taxon>Ditylenchus</taxon>
    </lineage>
</organism>
<name>A0AAD4R520_9BILA</name>
<dbReference type="Proteomes" id="UP001201812">
    <property type="component" value="Unassembled WGS sequence"/>
</dbReference>
<reference evidence="1" key="1">
    <citation type="submission" date="2022-01" db="EMBL/GenBank/DDBJ databases">
        <title>Genome Sequence Resource for Two Populations of Ditylenchus destructor, the Migratory Endoparasitic Phytonematode.</title>
        <authorList>
            <person name="Zhang H."/>
            <person name="Lin R."/>
            <person name="Xie B."/>
        </authorList>
    </citation>
    <scope>NUCLEOTIDE SEQUENCE</scope>
    <source>
        <strain evidence="1">BazhouSP</strain>
    </source>
</reference>
<gene>
    <name evidence="1" type="ORF">DdX_03694</name>
</gene>
<comment type="caution">
    <text evidence="1">The sequence shown here is derived from an EMBL/GenBank/DDBJ whole genome shotgun (WGS) entry which is preliminary data.</text>
</comment>
<evidence type="ECO:0000313" key="2">
    <source>
        <dbReference type="Proteomes" id="UP001201812"/>
    </source>
</evidence>
<evidence type="ECO:0000313" key="1">
    <source>
        <dbReference type="EMBL" id="KAI1723533.1"/>
    </source>
</evidence>